<dbReference type="Proteomes" id="UP000663874">
    <property type="component" value="Unassembled WGS sequence"/>
</dbReference>
<name>A0A815TST2_9BILA</name>
<dbReference type="EMBL" id="CAJOBE010002600">
    <property type="protein sequence ID" value="CAF3832412.1"/>
    <property type="molecule type" value="Genomic_DNA"/>
</dbReference>
<organism evidence="1 3">
    <name type="scientific">Rotaria sordida</name>
    <dbReference type="NCBI Taxonomy" id="392033"/>
    <lineage>
        <taxon>Eukaryota</taxon>
        <taxon>Metazoa</taxon>
        <taxon>Spiralia</taxon>
        <taxon>Gnathifera</taxon>
        <taxon>Rotifera</taxon>
        <taxon>Eurotatoria</taxon>
        <taxon>Bdelloidea</taxon>
        <taxon>Philodinida</taxon>
        <taxon>Philodinidae</taxon>
        <taxon>Rotaria</taxon>
    </lineage>
</organism>
<proteinExistence type="predicted"/>
<comment type="caution">
    <text evidence="1">The sequence shown here is derived from an EMBL/GenBank/DDBJ whole genome shotgun (WGS) entry which is preliminary data.</text>
</comment>
<sequence>AFNCAKELVSNLNILPSLKKCNACELNGLSKNVFDSIRFNINSDTYSATDADFSSDSESDYDDDTMESNEFNSDLINVDEEDKDATMTQSVDGINTEKTNFTGMRIFDSINPAMKNSYFQVQINNKTKFIHKQTACWLLTDKASRLSADRLSRVIETNKKD</sequence>
<dbReference type="AlphaFoldDB" id="A0A815TST2"/>
<protein>
    <submittedName>
        <fullName evidence="1">Uncharacterized protein</fullName>
    </submittedName>
</protein>
<gene>
    <name evidence="2" type="ORF">FNK824_LOCUS16834</name>
    <name evidence="1" type="ORF">SEV965_LOCUS36262</name>
</gene>
<reference evidence="1" key="1">
    <citation type="submission" date="2021-02" db="EMBL/GenBank/DDBJ databases">
        <authorList>
            <person name="Nowell W R."/>
        </authorList>
    </citation>
    <scope>NUCLEOTIDE SEQUENCE</scope>
</reference>
<evidence type="ECO:0000313" key="3">
    <source>
        <dbReference type="Proteomes" id="UP000663889"/>
    </source>
</evidence>
<evidence type="ECO:0000313" key="1">
    <source>
        <dbReference type="EMBL" id="CAF1504831.1"/>
    </source>
</evidence>
<dbReference type="Proteomes" id="UP000663889">
    <property type="component" value="Unassembled WGS sequence"/>
</dbReference>
<evidence type="ECO:0000313" key="2">
    <source>
        <dbReference type="EMBL" id="CAF3832412.1"/>
    </source>
</evidence>
<feature type="non-terminal residue" evidence="1">
    <location>
        <position position="1"/>
    </location>
</feature>
<accession>A0A815TST2</accession>
<dbReference type="EMBL" id="CAJNOU010006441">
    <property type="protein sequence ID" value="CAF1504831.1"/>
    <property type="molecule type" value="Genomic_DNA"/>
</dbReference>